<organism evidence="13 14">
    <name type="scientific">Wallemia hederae</name>
    <dbReference type="NCBI Taxonomy" id="1540922"/>
    <lineage>
        <taxon>Eukaryota</taxon>
        <taxon>Fungi</taxon>
        <taxon>Dikarya</taxon>
        <taxon>Basidiomycota</taxon>
        <taxon>Wallemiomycotina</taxon>
        <taxon>Wallemiomycetes</taxon>
        <taxon>Wallemiales</taxon>
        <taxon>Wallemiaceae</taxon>
        <taxon>Wallemia</taxon>
    </lineage>
</organism>
<dbReference type="InterPro" id="IPR027485">
    <property type="entry name" value="AMMECR1_N"/>
</dbReference>
<dbReference type="InterPro" id="IPR001900">
    <property type="entry name" value="RNase_II/R"/>
</dbReference>
<reference evidence="13 14" key="1">
    <citation type="submission" date="2019-03" db="EMBL/GenBank/DDBJ databases">
        <title>Sequencing 23 genomes of Wallemia ichthyophaga.</title>
        <authorList>
            <person name="Gostincar C."/>
        </authorList>
    </citation>
    <scope>NUCLEOTIDE SEQUENCE [LARGE SCALE GENOMIC DNA]</scope>
    <source>
        <strain evidence="13 14">EXF-5753</strain>
    </source>
</reference>
<keyword evidence="4" id="KW-0540">Nuclease</keyword>
<sequence length="1133" mass="127257">MKLRDEHLILAFDSLINHFDGSHEVISVQSDDKYPLFVTWNYKQRLRGCLGTFRSLNLAAGIRQYSLHSALQDKRFSPITASMLPHLSCSVSVLYKFQDRSNWHDFEIGKHGIRIEFNVGGIDYSSVFLPNVLVDQGWNKDESITHLIRKAGYRGDIDQGVLSVRPLSIPNAGYKSFIKKSNKGNVIKFTQERYLRDDIPSGSLDDDAKPGSKAVLSKSGITNNAKFKQPHYLLPDTNILLSQLDLIDLGGFKDVIILQTVLEEVKHRSLPLYSRLLSLINDHDNRFFVFYNEFFTMTSNRNSSYVSPNDINDQSIRIAAAWYNKHLSNKDVILLTNDNDNLALALKEGIPASDIATYIKATSNSDQLLDLLSTTQSSVNTSSTSSNSMLYPEYLPHSTLQAGIKSGYLLQGQYQANPYNYLEGSVKVPKFAKPVLLVGRQAINRSVHDDVVVVQLLPQSEWKASADQIIDADSTLKFDDVDQDLNTSTLEHEAKVQSSQIEAAAKPSKAHTTDIQPTGRVVGVIKRQWRSYVCHLDKSTVNSSSIQSQQSVFASPIDRRIPKIKMKTRQASNLIDQKIVVVIDQWSTFSRYPQGHFIKALGRVQSKEAEIESLLLEYDVPYRSFSKSILDCLPKEGEAWKVPPKNSNDEVWRNRIDLRNETVCSIDPPGCTDIDDALHAKYLPNGNIEAGVHIADVSHFVKPDNSMDQEAASRGTTVYLVDKRIDMLPSLLGTNLCSLRPNVERLAFSVVWELNDKAEIVNVSFNKSVIASKAAFTYEEAQSRKDDKSMNDPLTTSIRLLNDIAKKLKKQRLDRGALDLASPEVKIHLDSTESSEPIDVEQKQVKETNKLVEEFMLLANCSVAAKINETFPGTAVLRRHLPPPKQNFENLQNILLKRKGIHLDVSSSGALATSLDNCVDEDEKSFNTLVRIMATRCMLSAEYFCSGSHSKETFSHYGLAAPIYTHFTSPIRRYADVLAHRQLASAINFMPLHGALHNKTFVEGVMENINKRHRLGQQAGRASVEFYVALAIKARNERDGGFVREKAHVIRTFRNGLAVFVPSLGLEGIITFRKPIEFNAEEYTITVEDVQDNSHTICLFDVVDVDIFVENDKNTQRGRVKMTLKAPFDSDKL</sequence>
<gene>
    <name evidence="13" type="ORF">E3P99_01600</name>
</gene>
<evidence type="ECO:0000256" key="11">
    <source>
        <dbReference type="RuleBase" id="RU003901"/>
    </source>
</evidence>
<dbReference type="GO" id="GO:0000176">
    <property type="term" value="C:nuclear exosome (RNase complex)"/>
    <property type="evidence" value="ECO:0007669"/>
    <property type="project" value="UniProtKB-ARBA"/>
</dbReference>
<dbReference type="Pfam" id="PF00773">
    <property type="entry name" value="RNB"/>
    <property type="match status" value="1"/>
</dbReference>
<proteinExistence type="inferred from homology"/>
<dbReference type="Pfam" id="PF01871">
    <property type="entry name" value="AMMECR1"/>
    <property type="match status" value="1"/>
</dbReference>
<dbReference type="InterPro" id="IPR050180">
    <property type="entry name" value="RNR_Ribonuclease"/>
</dbReference>
<comment type="subcellular location">
    <subcellularLocation>
        <location evidence="1">Nucleus</location>
    </subcellularLocation>
</comment>
<keyword evidence="14" id="KW-1185">Reference proteome</keyword>
<keyword evidence="3" id="KW-0698">rRNA processing</keyword>
<dbReference type="PROSITE" id="PS51112">
    <property type="entry name" value="AMMECR1"/>
    <property type="match status" value="1"/>
</dbReference>
<accession>A0A4T0FNQ9</accession>
<dbReference type="GO" id="GO:0016075">
    <property type="term" value="P:rRNA catabolic process"/>
    <property type="evidence" value="ECO:0007669"/>
    <property type="project" value="TreeGrafter"/>
</dbReference>
<dbReference type="GO" id="GO:0006364">
    <property type="term" value="P:rRNA processing"/>
    <property type="evidence" value="ECO:0007669"/>
    <property type="project" value="UniProtKB-KW"/>
</dbReference>
<evidence type="ECO:0000256" key="2">
    <source>
        <dbReference type="ARBA" id="ARBA00005785"/>
    </source>
</evidence>
<dbReference type="PANTHER" id="PTHR23355:SF35">
    <property type="entry name" value="EXOSOME COMPLEX EXONUCLEASE RRP44"/>
    <property type="match status" value="1"/>
</dbReference>
<dbReference type="SMART" id="SM00670">
    <property type="entry name" value="PINc"/>
    <property type="match status" value="1"/>
</dbReference>
<dbReference type="SUPFAM" id="SSF50249">
    <property type="entry name" value="Nucleic acid-binding proteins"/>
    <property type="match status" value="3"/>
</dbReference>
<dbReference type="InterPro" id="IPR022966">
    <property type="entry name" value="RNase_II/R_CS"/>
</dbReference>
<dbReference type="Gene3D" id="2.40.50.700">
    <property type="match status" value="1"/>
</dbReference>
<dbReference type="Pfam" id="PF13638">
    <property type="entry name" value="PIN_4"/>
    <property type="match status" value="1"/>
</dbReference>
<evidence type="ECO:0000313" key="13">
    <source>
        <dbReference type="EMBL" id="TIA90287.1"/>
    </source>
</evidence>
<dbReference type="GO" id="GO:0003723">
    <property type="term" value="F:RNA binding"/>
    <property type="evidence" value="ECO:0007669"/>
    <property type="project" value="UniProtKB-KW"/>
</dbReference>
<dbReference type="SUPFAM" id="SSF88723">
    <property type="entry name" value="PIN domain-like"/>
    <property type="match status" value="1"/>
</dbReference>
<dbReference type="SUPFAM" id="SSF143447">
    <property type="entry name" value="AMMECR1-like"/>
    <property type="match status" value="1"/>
</dbReference>
<dbReference type="InterPro" id="IPR002716">
    <property type="entry name" value="PIN_dom"/>
</dbReference>
<evidence type="ECO:0000256" key="5">
    <source>
        <dbReference type="ARBA" id="ARBA00022801"/>
    </source>
</evidence>
<dbReference type="PROSITE" id="PS01175">
    <property type="entry name" value="RIBONUCLEASE_II"/>
    <property type="match status" value="1"/>
</dbReference>
<dbReference type="NCBIfam" id="TIGR00296">
    <property type="entry name" value="TIGR00296 family protein"/>
    <property type="match status" value="1"/>
</dbReference>
<keyword evidence="6" id="KW-0271">Exosome</keyword>
<evidence type="ECO:0000256" key="9">
    <source>
        <dbReference type="ARBA" id="ARBA00023242"/>
    </source>
</evidence>
<evidence type="ECO:0000256" key="1">
    <source>
        <dbReference type="ARBA" id="ARBA00004123"/>
    </source>
</evidence>
<evidence type="ECO:0000256" key="7">
    <source>
        <dbReference type="ARBA" id="ARBA00022839"/>
    </source>
</evidence>
<dbReference type="Gene3D" id="2.40.50.140">
    <property type="entry name" value="Nucleic acid-binding proteins"/>
    <property type="match status" value="1"/>
</dbReference>
<evidence type="ECO:0000313" key="14">
    <source>
        <dbReference type="Proteomes" id="UP000310189"/>
    </source>
</evidence>
<evidence type="ECO:0000256" key="3">
    <source>
        <dbReference type="ARBA" id="ARBA00022552"/>
    </source>
</evidence>
<keyword evidence="7" id="KW-0269">Exonuclease</keyword>
<dbReference type="FunFam" id="2.40.50.700:FF:000001">
    <property type="entry name" value="Exosome complex exonuclease exoribonuclease (Rrp44)"/>
    <property type="match status" value="1"/>
</dbReference>
<dbReference type="InterPro" id="IPR033770">
    <property type="entry name" value="RRP44_S1"/>
</dbReference>
<dbReference type="GO" id="GO:0071031">
    <property type="term" value="P:nuclear mRNA surveillance of mRNA 3'-end processing"/>
    <property type="evidence" value="ECO:0007669"/>
    <property type="project" value="TreeGrafter"/>
</dbReference>
<keyword evidence="8" id="KW-0694">RNA-binding</keyword>
<dbReference type="InterPro" id="IPR023473">
    <property type="entry name" value="AMMECR1"/>
</dbReference>
<dbReference type="Gene3D" id="3.40.50.1010">
    <property type="entry name" value="5'-nuclease"/>
    <property type="match status" value="1"/>
</dbReference>
<comment type="caution">
    <text evidence="13">The sequence shown here is derived from an EMBL/GenBank/DDBJ whole genome shotgun (WGS) entry which is preliminary data.</text>
</comment>
<dbReference type="Pfam" id="PF17216">
    <property type="entry name" value="Rrp44_CSD1"/>
    <property type="match status" value="1"/>
</dbReference>
<dbReference type="InterPro" id="IPR012340">
    <property type="entry name" value="NA-bd_OB-fold"/>
</dbReference>
<dbReference type="EMBL" id="SPNW01000020">
    <property type="protein sequence ID" value="TIA90287.1"/>
    <property type="molecule type" value="Genomic_DNA"/>
</dbReference>
<dbReference type="Gene3D" id="3.30.700.20">
    <property type="entry name" value="Hypothetical protein ph0010, domain 1"/>
    <property type="match status" value="1"/>
</dbReference>
<dbReference type="InterPro" id="IPR041505">
    <property type="entry name" value="Dis3_CSD2"/>
</dbReference>
<feature type="domain" description="AMMECR1" evidence="12">
    <location>
        <begin position="1"/>
        <end position="188"/>
    </location>
</feature>
<dbReference type="InterPro" id="IPR029060">
    <property type="entry name" value="PIN-like_dom_sf"/>
</dbReference>
<dbReference type="InterPro" id="IPR036071">
    <property type="entry name" value="AMMECR1_dom_sf"/>
</dbReference>
<dbReference type="OrthoDB" id="372421at2759"/>
<keyword evidence="9" id="KW-0539">Nucleus</keyword>
<dbReference type="InterPro" id="IPR002733">
    <property type="entry name" value="AMMECR1_domain"/>
</dbReference>
<dbReference type="SMART" id="SM00955">
    <property type="entry name" value="RNB"/>
    <property type="match status" value="1"/>
</dbReference>
<comment type="similarity">
    <text evidence="2 11">Belongs to the RNR ribonuclease family.</text>
</comment>
<evidence type="ECO:0000256" key="4">
    <source>
        <dbReference type="ARBA" id="ARBA00022722"/>
    </source>
</evidence>
<evidence type="ECO:0000259" key="12">
    <source>
        <dbReference type="PROSITE" id="PS51112"/>
    </source>
</evidence>
<dbReference type="GO" id="GO:0004519">
    <property type="term" value="F:endonuclease activity"/>
    <property type="evidence" value="ECO:0007669"/>
    <property type="project" value="TreeGrafter"/>
</dbReference>
<dbReference type="Proteomes" id="UP000310189">
    <property type="component" value="Unassembled WGS sequence"/>
</dbReference>
<evidence type="ECO:0000256" key="8">
    <source>
        <dbReference type="ARBA" id="ARBA00022884"/>
    </source>
</evidence>
<dbReference type="GO" id="GO:0000175">
    <property type="term" value="F:3'-5'-RNA exonuclease activity"/>
    <property type="evidence" value="ECO:0007669"/>
    <property type="project" value="TreeGrafter"/>
</dbReference>
<protein>
    <recommendedName>
        <fullName evidence="10">Ribosomal RNA-processing protein 44</fullName>
    </recommendedName>
</protein>
<dbReference type="PANTHER" id="PTHR23355">
    <property type="entry name" value="RIBONUCLEASE"/>
    <property type="match status" value="1"/>
</dbReference>
<dbReference type="Pfam" id="PF17215">
    <property type="entry name" value="Rrp44_S1"/>
    <property type="match status" value="1"/>
</dbReference>
<evidence type="ECO:0000256" key="6">
    <source>
        <dbReference type="ARBA" id="ARBA00022835"/>
    </source>
</evidence>
<dbReference type="AlphaFoldDB" id="A0A4T0FNQ9"/>
<dbReference type="InterPro" id="IPR033771">
    <property type="entry name" value="Rrp44_CSD1"/>
</dbReference>
<dbReference type="CDD" id="cd09862">
    <property type="entry name" value="PIN_Rrp44-like"/>
    <property type="match status" value="1"/>
</dbReference>
<dbReference type="Gene3D" id="2.40.50.690">
    <property type="match status" value="1"/>
</dbReference>
<dbReference type="GO" id="GO:0000177">
    <property type="term" value="C:cytoplasmic exosome (RNase complex)"/>
    <property type="evidence" value="ECO:0007669"/>
    <property type="project" value="TreeGrafter"/>
</dbReference>
<dbReference type="Pfam" id="PF17849">
    <property type="entry name" value="OB_Dis3"/>
    <property type="match status" value="1"/>
</dbReference>
<keyword evidence="5" id="KW-0378">Hydrolase</keyword>
<evidence type="ECO:0000256" key="10">
    <source>
        <dbReference type="ARBA" id="ARBA00077930"/>
    </source>
</evidence>
<name>A0A4T0FNQ9_9BASI</name>